<feature type="compositionally biased region" description="Basic and acidic residues" evidence="11">
    <location>
        <begin position="351"/>
        <end position="370"/>
    </location>
</feature>
<dbReference type="GO" id="GO:0044325">
    <property type="term" value="F:transmembrane transporter binding"/>
    <property type="evidence" value="ECO:0007669"/>
    <property type="project" value="TreeGrafter"/>
</dbReference>
<dbReference type="Pfam" id="PF00168">
    <property type="entry name" value="C2"/>
    <property type="match status" value="2"/>
</dbReference>
<keyword evidence="2" id="KW-0479">Metal-binding</keyword>
<evidence type="ECO:0000256" key="10">
    <source>
        <dbReference type="SAM" id="Coils"/>
    </source>
</evidence>
<proteinExistence type="predicted"/>
<feature type="compositionally biased region" description="Basic residues" evidence="11">
    <location>
        <begin position="497"/>
        <end position="506"/>
    </location>
</feature>
<dbReference type="RefSeq" id="XP_032101993.1">
    <property type="nucleotide sequence ID" value="XM_032246102.1"/>
</dbReference>
<feature type="domain" description="RabBD" evidence="15">
    <location>
        <begin position="26"/>
        <end position="154"/>
    </location>
</feature>
<feature type="compositionally biased region" description="Polar residues" evidence="11">
    <location>
        <begin position="916"/>
        <end position="937"/>
    </location>
</feature>
<dbReference type="Proteomes" id="UP000504640">
    <property type="component" value="Unplaced"/>
</dbReference>
<dbReference type="FunFam" id="3.30.40.10:FF:000044">
    <property type="entry name" value="Regulating synaptic membrane exocytosis protein 2"/>
    <property type="match status" value="1"/>
</dbReference>
<evidence type="ECO:0000313" key="17">
    <source>
        <dbReference type="RefSeq" id="XP_032101993.1"/>
    </source>
</evidence>
<feature type="compositionally biased region" description="Basic and acidic residues" evidence="11">
    <location>
        <begin position="287"/>
        <end position="298"/>
    </location>
</feature>
<dbReference type="CDD" id="cd06714">
    <property type="entry name" value="PDZ_RIM-like"/>
    <property type="match status" value="1"/>
</dbReference>
<feature type="region of interest" description="Disordered" evidence="11">
    <location>
        <begin position="695"/>
        <end position="715"/>
    </location>
</feature>
<dbReference type="PROSITE" id="PS50178">
    <property type="entry name" value="ZF_FYVE"/>
    <property type="match status" value="1"/>
</dbReference>
<dbReference type="GO" id="GO:1903861">
    <property type="term" value="P:positive regulation of dendrite extension"/>
    <property type="evidence" value="ECO:0007669"/>
    <property type="project" value="UniProtKB-ARBA"/>
</dbReference>
<feature type="region of interest" description="Disordered" evidence="11">
    <location>
        <begin position="173"/>
        <end position="536"/>
    </location>
</feature>
<dbReference type="GO" id="GO:0008270">
    <property type="term" value="F:zinc ion binding"/>
    <property type="evidence" value="ECO:0007669"/>
    <property type="project" value="UniProtKB-KW"/>
</dbReference>
<dbReference type="InterPro" id="IPR000008">
    <property type="entry name" value="C2_dom"/>
</dbReference>
<evidence type="ECO:0000259" key="15">
    <source>
        <dbReference type="PROSITE" id="PS50916"/>
    </source>
</evidence>
<feature type="compositionally biased region" description="Polar residues" evidence="11">
    <location>
        <begin position="479"/>
        <end position="490"/>
    </location>
</feature>
<keyword evidence="6" id="KW-0862">Zinc</keyword>
<evidence type="ECO:0000256" key="11">
    <source>
        <dbReference type="SAM" id="MobiDB-lite"/>
    </source>
</evidence>
<dbReference type="SUPFAM" id="SSF49562">
    <property type="entry name" value="C2 domain (Calcium/lipid-binding domain, CaLB)"/>
    <property type="match status" value="2"/>
</dbReference>
<feature type="compositionally biased region" description="Basic and acidic residues" evidence="11">
    <location>
        <begin position="173"/>
        <end position="185"/>
    </location>
</feature>
<feature type="compositionally biased region" description="Polar residues" evidence="11">
    <location>
        <begin position="418"/>
        <end position="432"/>
    </location>
</feature>
<evidence type="ECO:0000256" key="6">
    <source>
        <dbReference type="ARBA" id="ARBA00022833"/>
    </source>
</evidence>
<dbReference type="SUPFAM" id="SSF50156">
    <property type="entry name" value="PDZ domain-like"/>
    <property type="match status" value="1"/>
</dbReference>
<comment type="subcellular location">
    <subcellularLocation>
        <location evidence="8">Synapse</location>
    </subcellularLocation>
</comment>
<dbReference type="GO" id="GO:0031267">
    <property type="term" value="F:small GTPase binding"/>
    <property type="evidence" value="ECO:0007669"/>
    <property type="project" value="InterPro"/>
</dbReference>
<dbReference type="SUPFAM" id="SSF57903">
    <property type="entry name" value="FYVE/PHD zinc finger"/>
    <property type="match status" value="1"/>
</dbReference>
<dbReference type="GO" id="GO:0048788">
    <property type="term" value="C:cytoskeleton of presynaptic active zone"/>
    <property type="evidence" value="ECO:0007669"/>
    <property type="project" value="TreeGrafter"/>
</dbReference>
<dbReference type="PROSITE" id="PS50106">
    <property type="entry name" value="PDZ"/>
    <property type="match status" value="1"/>
</dbReference>
<dbReference type="Pfam" id="PF22601">
    <property type="entry name" value="RIM2a_ZnF"/>
    <property type="match status" value="1"/>
</dbReference>
<reference evidence="17" key="1">
    <citation type="submission" date="2025-08" db="UniProtKB">
        <authorList>
            <consortium name="RefSeq"/>
        </authorList>
    </citation>
    <scope>IDENTIFICATION</scope>
    <source>
        <tissue evidence="17">Blood</tissue>
    </source>
</reference>
<dbReference type="GeneID" id="116528548"/>
<dbReference type="FunFam" id="2.60.40.150:FF:000003">
    <property type="entry name" value="Regulating synaptic membrane exocytosis protein 2"/>
    <property type="match status" value="1"/>
</dbReference>
<keyword evidence="3" id="KW-0677">Repeat</keyword>
<feature type="domain" description="C2" evidence="12">
    <location>
        <begin position="1179"/>
        <end position="1297"/>
    </location>
</feature>
<dbReference type="SMART" id="SM00228">
    <property type="entry name" value="PDZ"/>
    <property type="match status" value="1"/>
</dbReference>
<dbReference type="GO" id="GO:0042734">
    <property type="term" value="C:presynaptic membrane"/>
    <property type="evidence" value="ECO:0007669"/>
    <property type="project" value="TreeGrafter"/>
</dbReference>
<dbReference type="InterPro" id="IPR011011">
    <property type="entry name" value="Znf_FYVE_PHD"/>
</dbReference>
<feature type="compositionally biased region" description="Basic and acidic residues" evidence="11">
    <location>
        <begin position="317"/>
        <end position="335"/>
    </location>
</feature>
<dbReference type="PROSITE" id="PS50916">
    <property type="entry name" value="RABBD"/>
    <property type="match status" value="1"/>
</dbReference>
<dbReference type="GO" id="GO:0048167">
    <property type="term" value="P:regulation of synaptic plasticity"/>
    <property type="evidence" value="ECO:0007669"/>
    <property type="project" value="TreeGrafter"/>
</dbReference>
<keyword evidence="4 9" id="KW-0863">Zinc-finger</keyword>
<dbReference type="InterPro" id="IPR035892">
    <property type="entry name" value="C2_domain_sf"/>
</dbReference>
<dbReference type="CDD" id="cd04028">
    <property type="entry name" value="C2B_RIM1alpha"/>
    <property type="match status" value="1"/>
</dbReference>
<evidence type="ECO:0000256" key="3">
    <source>
        <dbReference type="ARBA" id="ARBA00022737"/>
    </source>
</evidence>
<evidence type="ECO:0000259" key="12">
    <source>
        <dbReference type="PROSITE" id="PS50004"/>
    </source>
</evidence>
<keyword evidence="16" id="KW-1185">Reference proteome</keyword>
<evidence type="ECO:0000259" key="14">
    <source>
        <dbReference type="PROSITE" id="PS50178"/>
    </source>
</evidence>
<dbReference type="Pfam" id="PF00595">
    <property type="entry name" value="PDZ"/>
    <property type="match status" value="1"/>
</dbReference>
<dbReference type="GO" id="GO:2000300">
    <property type="term" value="P:regulation of synaptic vesicle exocytosis"/>
    <property type="evidence" value="ECO:0007669"/>
    <property type="project" value="TreeGrafter"/>
</dbReference>
<dbReference type="Gene3D" id="2.30.42.10">
    <property type="match status" value="1"/>
</dbReference>
<feature type="domain" description="PDZ" evidence="13">
    <location>
        <begin position="590"/>
        <end position="676"/>
    </location>
</feature>
<accession>A0A6J3F8N4</accession>
<dbReference type="CDD" id="cd04031">
    <property type="entry name" value="C2A_RIM1alpha"/>
    <property type="match status" value="1"/>
</dbReference>
<evidence type="ECO:0000256" key="8">
    <source>
        <dbReference type="ARBA" id="ARBA00034103"/>
    </source>
</evidence>
<dbReference type="InterPro" id="IPR017455">
    <property type="entry name" value="Znf_FYVE-rel"/>
</dbReference>
<feature type="compositionally biased region" description="Basic and acidic residues" evidence="11">
    <location>
        <begin position="444"/>
        <end position="461"/>
    </location>
</feature>
<dbReference type="PROSITE" id="PS50004">
    <property type="entry name" value="C2"/>
    <property type="match status" value="2"/>
</dbReference>
<gene>
    <name evidence="17" type="primary">RIMS2</name>
</gene>
<feature type="compositionally biased region" description="Polar residues" evidence="11">
    <location>
        <begin position="207"/>
        <end position="217"/>
    </location>
</feature>
<feature type="region of interest" description="Disordered" evidence="11">
    <location>
        <begin position="915"/>
        <end position="1114"/>
    </location>
</feature>
<keyword evidence="10" id="KW-0175">Coiled coil</keyword>
<dbReference type="PANTHER" id="PTHR12157:SF15">
    <property type="entry name" value="REGULATING SYNAPTIC MEMBRANE EXOCYTOSIS PROTEIN 2"/>
    <property type="match status" value="1"/>
</dbReference>
<evidence type="ECO:0000256" key="4">
    <source>
        <dbReference type="ARBA" id="ARBA00022771"/>
    </source>
</evidence>
<dbReference type="InterPro" id="IPR013083">
    <property type="entry name" value="Znf_RING/FYVE/PHD"/>
</dbReference>
<dbReference type="GO" id="GO:0050806">
    <property type="term" value="P:positive regulation of synaptic transmission"/>
    <property type="evidence" value="ECO:0007669"/>
    <property type="project" value="TreeGrafter"/>
</dbReference>
<keyword evidence="7" id="KW-0770">Synapse</keyword>
<dbReference type="GO" id="GO:0048791">
    <property type="term" value="P:calcium ion-regulated exocytosis of neurotransmitter"/>
    <property type="evidence" value="ECO:0007669"/>
    <property type="project" value="TreeGrafter"/>
</dbReference>
<evidence type="ECO:0000256" key="5">
    <source>
        <dbReference type="ARBA" id="ARBA00022782"/>
    </source>
</evidence>
<feature type="region of interest" description="Disordered" evidence="11">
    <location>
        <begin position="860"/>
        <end position="896"/>
    </location>
</feature>
<feature type="compositionally biased region" description="Polar residues" evidence="11">
    <location>
        <begin position="971"/>
        <end position="981"/>
    </location>
</feature>
<feature type="domain" description="FYVE-type" evidence="14">
    <location>
        <begin position="86"/>
        <end position="142"/>
    </location>
</feature>
<dbReference type="InterPro" id="IPR039032">
    <property type="entry name" value="Rim-like"/>
</dbReference>
<evidence type="ECO:0000256" key="9">
    <source>
        <dbReference type="PROSITE-ProRule" id="PRU00091"/>
    </source>
</evidence>
<feature type="compositionally biased region" description="Basic and acidic residues" evidence="11">
    <location>
        <begin position="982"/>
        <end position="1008"/>
    </location>
</feature>
<evidence type="ECO:0000259" key="13">
    <source>
        <dbReference type="PROSITE" id="PS50106"/>
    </source>
</evidence>
<feature type="compositionally biased region" description="Basic and acidic residues" evidence="11">
    <location>
        <begin position="242"/>
        <end position="257"/>
    </location>
</feature>
<feature type="compositionally biased region" description="Acidic residues" evidence="11">
    <location>
        <begin position="527"/>
        <end position="536"/>
    </location>
</feature>
<dbReference type="PANTHER" id="PTHR12157">
    <property type="entry name" value="REGULATING SYNAPTIC MEMBRANE EXOCYTOSIS PROTEIN"/>
    <property type="match status" value="1"/>
</dbReference>
<keyword evidence="5" id="KW-0221">Differentiation</keyword>
<dbReference type="GO" id="GO:0006886">
    <property type="term" value="P:intracellular protein transport"/>
    <property type="evidence" value="ECO:0007669"/>
    <property type="project" value="InterPro"/>
</dbReference>
<dbReference type="InterPro" id="IPR036034">
    <property type="entry name" value="PDZ_sf"/>
</dbReference>
<feature type="domain" description="C2" evidence="12">
    <location>
        <begin position="727"/>
        <end position="850"/>
    </location>
</feature>
<feature type="coiled-coil region" evidence="10">
    <location>
        <begin position="44"/>
        <end position="85"/>
    </location>
</feature>
<feature type="compositionally biased region" description="Basic and acidic residues" evidence="11">
    <location>
        <begin position="379"/>
        <end position="403"/>
    </location>
</feature>
<protein>
    <submittedName>
        <fullName evidence="17">Regulating synaptic membrane exocytosis protein 2 isoform X37</fullName>
    </submittedName>
</protein>
<dbReference type="GO" id="GO:0030154">
    <property type="term" value="P:cell differentiation"/>
    <property type="evidence" value="ECO:0007669"/>
    <property type="project" value="UniProtKB-KW"/>
</dbReference>
<sequence length="1333" mass="151423">MSAPVGPRGRLAPTPAASQPPLQPEMPDLSHLTEEERKIILAVMDRQKKEEEKEQSVLKKLHQQFEMYKEQVKKMGEESQQQQEQKGDAPTCGICHKTKFADGCGHNCSYCQTKFCARCGGRVSLRSNKVMWVCNLCRKQQEILTKSGAWFYNSGSNTPQQLDQKVLRGLRNEEAPQEKKAKLHEQPQFQGPSGDLSVPAVEKSRSHGLTRQESIKNGSGVKHHIASDIASDRKRSPSVSRDQNRRYDQREEREEYSHYATSDSAMPRSPSDYADRRSQHEPQFYEDSDHLSYRDSNRRSHRHSKEYIVDDEDVESRDEYERQRREEEYQARYRSDPNLARYPVKPQPYEEQMRIHAEVSRARHERRHSDVSLANADLDDSRISMLRMDRPSRQRSISERRAAMENQRSYSMERTREAQGSSSYAQRTTNHSPPTPRRSPLPIDRPDLRRTDSLRKQHHLEPSSAVRKTKREKMETMLRNDSLSSDQSESVRPPPPKPHKSKKGGKMRQVSLSSSEEELASTPEYTSCDDVEIESESVSEKGDMDYNWLDHTSWHSSEASPMSLHPVTWQPSKDGDRLIGRILLNKRLKDGSVPRDSGAMLGLKVVGGKMTESGRLCAFITKVKKGSLADTVGHLRPGDEVLEWNGRLLQGATFEEVYNIILESKPEPQVELVVSRPIGDIPRIPDSTYAQLESSSSSFESQKMDRPSISVTSPMSPGMLRDVPQFLSGQLSIKLWFDKVGHQLIVTILGAKDLPSREDGRPRNPYVKIYFLPDRSDKNKRRTKTVKKTLEPKWNQTFIYSPVHRREFRERMLEITLWDQARVREEESEFLGEILIELETALLDDEPHWYKLQTHDISSLPLPHPSPYMPRRQLHGESPTRRLQRSKRISDSEVSDYDCDDGIGVVSDYRHDGRDLQSSTLSVPEQVMSSNHCSPSGSPHRVDVIGRTRSWSPSVPPPQSRNVEQGLRGTRATTGHYNTISRMDRHRVMDDHYSPDRDRDCEAADRQPYHRSRSTEQQPLLERTTTRSRSTERPDTNLMRSMPSLMTGRSAPPSPALSRSHPRTGSVQTSPSSTPLAGRRGRQLPQLPPKGTLERKAGGKKLRSTVQRSTETGLAVEMRNWMTRQASRESTDGSMNSYSSEGNLIFPGVRLASDSQFSDFLDGLGPAQLVGRQTLATPAMGDIQVGMMDKKGQLEVEIIRARGLVVKPGSKTLPAPYVKVYLLDNGVCIAKKKTKVARKTLEPLYQQLLSFEESPQGKVLQIIVWGDYGRMDHKSFMGVAQILLDELELSNMVIGWFKLFPPSSLVDPTLAPLTRRASQSSLESSTGPSYSRS</sequence>
<dbReference type="FunFam" id="2.30.42.10:FF:000003">
    <property type="entry name" value="Regulating synaptic membrane exocytosis protein 1, putative"/>
    <property type="match status" value="1"/>
</dbReference>
<evidence type="ECO:0000256" key="2">
    <source>
        <dbReference type="ARBA" id="ARBA00022723"/>
    </source>
</evidence>
<feature type="compositionally biased region" description="Polar residues" evidence="11">
    <location>
        <begin position="1065"/>
        <end position="1075"/>
    </location>
</feature>
<evidence type="ECO:0000256" key="7">
    <source>
        <dbReference type="ARBA" id="ARBA00023018"/>
    </source>
</evidence>
<dbReference type="InterPro" id="IPR010911">
    <property type="entry name" value="Rab_BD"/>
</dbReference>
<keyword evidence="1" id="KW-0597">Phosphoprotein</keyword>
<organism evidence="16 17">
    <name type="scientific">Sapajus apella</name>
    <name type="common">Brown-capped capuchin</name>
    <name type="synonym">Cebus apella</name>
    <dbReference type="NCBI Taxonomy" id="9515"/>
    <lineage>
        <taxon>Eukaryota</taxon>
        <taxon>Metazoa</taxon>
        <taxon>Chordata</taxon>
        <taxon>Craniata</taxon>
        <taxon>Vertebrata</taxon>
        <taxon>Euteleostomi</taxon>
        <taxon>Mammalia</taxon>
        <taxon>Eutheria</taxon>
        <taxon>Euarchontoglires</taxon>
        <taxon>Primates</taxon>
        <taxon>Haplorrhini</taxon>
        <taxon>Platyrrhini</taxon>
        <taxon>Cebidae</taxon>
        <taxon>Cebinae</taxon>
        <taxon>Sapajus</taxon>
    </lineage>
</organism>
<dbReference type="FunFam" id="2.60.40.150:FF:000001">
    <property type="entry name" value="Regulating synaptic membrane exocytosis 3, isoform CRA_a"/>
    <property type="match status" value="1"/>
</dbReference>
<dbReference type="Gene3D" id="2.60.40.150">
    <property type="entry name" value="C2 domain"/>
    <property type="match status" value="2"/>
</dbReference>
<dbReference type="CTD" id="9699"/>
<dbReference type="GO" id="GO:0042391">
    <property type="term" value="P:regulation of membrane potential"/>
    <property type="evidence" value="ECO:0007669"/>
    <property type="project" value="TreeGrafter"/>
</dbReference>
<dbReference type="InterPro" id="IPR001478">
    <property type="entry name" value="PDZ"/>
</dbReference>
<dbReference type="InterPro" id="IPR054386">
    <property type="entry name" value="RIM_Znf"/>
</dbReference>
<dbReference type="Gene3D" id="3.30.40.10">
    <property type="entry name" value="Zinc/RING finger domain, C3HC4 (zinc finger)"/>
    <property type="match status" value="1"/>
</dbReference>
<dbReference type="SMART" id="SM00239">
    <property type="entry name" value="C2"/>
    <property type="match status" value="2"/>
</dbReference>
<evidence type="ECO:0000256" key="1">
    <source>
        <dbReference type="ARBA" id="ARBA00022553"/>
    </source>
</evidence>
<feature type="region of interest" description="Disordered" evidence="11">
    <location>
        <begin position="1"/>
        <end position="32"/>
    </location>
</feature>
<evidence type="ECO:0000313" key="16">
    <source>
        <dbReference type="Proteomes" id="UP000504640"/>
    </source>
</evidence>
<name>A0A6J3F8N4_SAPAP</name>